<proteinExistence type="predicted"/>
<evidence type="ECO:0000313" key="1">
    <source>
        <dbReference type="EMBL" id="CAL5041844.1"/>
    </source>
</evidence>
<organism evidence="1 2">
    <name type="scientific">Urochloa decumbens</name>
    <dbReference type="NCBI Taxonomy" id="240449"/>
    <lineage>
        <taxon>Eukaryota</taxon>
        <taxon>Viridiplantae</taxon>
        <taxon>Streptophyta</taxon>
        <taxon>Embryophyta</taxon>
        <taxon>Tracheophyta</taxon>
        <taxon>Spermatophyta</taxon>
        <taxon>Magnoliopsida</taxon>
        <taxon>Liliopsida</taxon>
        <taxon>Poales</taxon>
        <taxon>Poaceae</taxon>
        <taxon>PACMAD clade</taxon>
        <taxon>Panicoideae</taxon>
        <taxon>Panicodae</taxon>
        <taxon>Paniceae</taxon>
        <taxon>Melinidinae</taxon>
        <taxon>Urochloa</taxon>
    </lineage>
</organism>
<dbReference type="Proteomes" id="UP001497457">
    <property type="component" value="Chromosome 34rd"/>
</dbReference>
<dbReference type="AlphaFoldDB" id="A0ABC9DN67"/>
<sequence>MVANCTFAKDIWQRISIATATPQLQQTATFRSINAWWRSIAPFALANADALQTAIYTIWNIWKERCRRVFENKSLTSTQLVDIIQQDVAAYKMALNTD</sequence>
<gene>
    <name evidence="1" type="ORF">URODEC1_LOCUS86884</name>
</gene>
<evidence type="ECO:0000313" key="2">
    <source>
        <dbReference type="Proteomes" id="UP001497457"/>
    </source>
</evidence>
<name>A0ABC9DN67_9POAL</name>
<keyword evidence="2" id="KW-1185">Reference proteome</keyword>
<protein>
    <submittedName>
        <fullName evidence="1">Uncharacterized protein</fullName>
    </submittedName>
</protein>
<accession>A0ABC9DN67</accession>
<dbReference type="EMBL" id="OZ075144">
    <property type="protein sequence ID" value="CAL5041844.1"/>
    <property type="molecule type" value="Genomic_DNA"/>
</dbReference>
<reference evidence="1" key="1">
    <citation type="submission" date="2024-10" db="EMBL/GenBank/DDBJ databases">
        <authorList>
            <person name="Ryan C."/>
        </authorList>
    </citation>
    <scope>NUCLEOTIDE SEQUENCE [LARGE SCALE GENOMIC DNA]</scope>
</reference>